<name>A0AAD4R473_9BILA</name>
<dbReference type="AlphaFoldDB" id="A0AAD4R473"/>
<dbReference type="Proteomes" id="UP001201812">
    <property type="component" value="Unassembled WGS sequence"/>
</dbReference>
<feature type="region of interest" description="Disordered" evidence="1">
    <location>
        <begin position="113"/>
        <end position="144"/>
    </location>
</feature>
<dbReference type="EMBL" id="JAKKPZ010000035">
    <property type="protein sequence ID" value="KAI1708419.1"/>
    <property type="molecule type" value="Genomic_DNA"/>
</dbReference>
<protein>
    <submittedName>
        <fullName evidence="3">Uncharacterized protein</fullName>
    </submittedName>
</protein>
<sequence length="207" mass="22879">MRKLILIVVLFGLADVILTAMPEGPLRERREIQELALMSQNALGAVPAPPTTQLLARIQKRSSPENRERVRRSPTSYPVIIGNITVPKSPRNRRAPKPTSIVRIAIATTPKPRIRRTPKPTSIIVPTGPITKVQKSPRNRRAPKPTSIVRIAIATTPKPKRVRRDSDIPASGSAPFRAGRSALLAVSAPRFRRNPKPTSRLKTCCRV</sequence>
<evidence type="ECO:0000256" key="1">
    <source>
        <dbReference type="SAM" id="MobiDB-lite"/>
    </source>
</evidence>
<reference evidence="3" key="1">
    <citation type="submission" date="2022-01" db="EMBL/GenBank/DDBJ databases">
        <title>Genome Sequence Resource for Two Populations of Ditylenchus destructor, the Migratory Endoparasitic Phytonematode.</title>
        <authorList>
            <person name="Zhang H."/>
            <person name="Lin R."/>
            <person name="Xie B."/>
        </authorList>
    </citation>
    <scope>NUCLEOTIDE SEQUENCE</scope>
    <source>
        <strain evidence="3">BazhouSP</strain>
    </source>
</reference>
<accession>A0AAD4R473</accession>
<keyword evidence="2" id="KW-0732">Signal</keyword>
<feature type="signal peptide" evidence="2">
    <location>
        <begin position="1"/>
        <end position="19"/>
    </location>
</feature>
<gene>
    <name evidence="3" type="ORF">DdX_11799</name>
</gene>
<feature type="chain" id="PRO_5042222322" evidence="2">
    <location>
        <begin position="20"/>
        <end position="207"/>
    </location>
</feature>
<evidence type="ECO:0000313" key="3">
    <source>
        <dbReference type="EMBL" id="KAI1708419.1"/>
    </source>
</evidence>
<organism evidence="3 4">
    <name type="scientific">Ditylenchus destructor</name>
    <dbReference type="NCBI Taxonomy" id="166010"/>
    <lineage>
        <taxon>Eukaryota</taxon>
        <taxon>Metazoa</taxon>
        <taxon>Ecdysozoa</taxon>
        <taxon>Nematoda</taxon>
        <taxon>Chromadorea</taxon>
        <taxon>Rhabditida</taxon>
        <taxon>Tylenchina</taxon>
        <taxon>Tylenchomorpha</taxon>
        <taxon>Sphaerularioidea</taxon>
        <taxon>Anguinidae</taxon>
        <taxon>Anguininae</taxon>
        <taxon>Ditylenchus</taxon>
    </lineage>
</organism>
<evidence type="ECO:0000256" key="2">
    <source>
        <dbReference type="SAM" id="SignalP"/>
    </source>
</evidence>
<proteinExistence type="predicted"/>
<evidence type="ECO:0000313" key="4">
    <source>
        <dbReference type="Proteomes" id="UP001201812"/>
    </source>
</evidence>
<keyword evidence="4" id="KW-1185">Reference proteome</keyword>
<comment type="caution">
    <text evidence="3">The sequence shown here is derived from an EMBL/GenBank/DDBJ whole genome shotgun (WGS) entry which is preliminary data.</text>
</comment>